<dbReference type="GeneID" id="7445882"/>
<evidence type="ECO:0000256" key="3">
    <source>
        <dbReference type="ARBA" id="ARBA00023242"/>
    </source>
</evidence>
<evidence type="ECO:0000313" key="8">
    <source>
        <dbReference type="Proteomes" id="UP000001449"/>
    </source>
</evidence>
<dbReference type="AlphaFoldDB" id="B8C9E0"/>
<proteinExistence type="inferred from homology"/>
<evidence type="ECO:0000256" key="5">
    <source>
        <dbReference type="SAM" id="MobiDB-lite"/>
    </source>
</evidence>
<sequence>MWKHYALLGERRSTEEGKMKEKEFADILMRDFKVNAKKDGARVRFFKINKARGQVWVEEVDDNVAKNKLIDDFGRRMRSADSWLPVKEKKQTAPCRPKSKRVAVPPPETPIIMGKRQCPSRMVKSPEVTSGSTAKPTPEKEKSIPPSRTAVAHAKVNKAAFLKRVHEFKMNGERDFPTTVHEMISNCSLTMPNILRWTDDGAGFIVHDEHKLDDVLKEYYRLSKCASFLRMLTVFGWLKLNGGTNAGAFVHHGFRRDMQPSEIKVTRKVAKKVVKAPKPASPLLEKPLSKELGVNVQEFSKNEVSDFPLKVHAMVTNCSETMPEVLCWTPDGAGFIINGLVRLEVLFFAQPVRKVVVLTHVL</sequence>
<feature type="non-terminal residue" evidence="7">
    <location>
        <position position="362"/>
    </location>
</feature>
<evidence type="ECO:0000259" key="6">
    <source>
        <dbReference type="SMART" id="SM00415"/>
    </source>
</evidence>
<dbReference type="EMBL" id="CM000646">
    <property type="protein sequence ID" value="EED89837.1"/>
    <property type="molecule type" value="Genomic_DNA"/>
</dbReference>
<dbReference type="InterPro" id="IPR000232">
    <property type="entry name" value="HSF_DNA-bd"/>
</dbReference>
<keyword evidence="8" id="KW-1185">Reference proteome</keyword>
<dbReference type="GO" id="GO:0005634">
    <property type="term" value="C:nucleus"/>
    <property type="evidence" value="ECO:0007669"/>
    <property type="project" value="UniProtKB-SubCell"/>
</dbReference>
<dbReference type="KEGG" id="tps:THAPSDRAFT_269503"/>
<accession>B8C9E0</accession>
<organism evidence="7 8">
    <name type="scientific">Thalassiosira pseudonana</name>
    <name type="common">Marine diatom</name>
    <name type="synonym">Cyclotella nana</name>
    <dbReference type="NCBI Taxonomy" id="35128"/>
    <lineage>
        <taxon>Eukaryota</taxon>
        <taxon>Sar</taxon>
        <taxon>Stramenopiles</taxon>
        <taxon>Ochrophyta</taxon>
        <taxon>Bacillariophyta</taxon>
        <taxon>Coscinodiscophyceae</taxon>
        <taxon>Thalassiosirophycidae</taxon>
        <taxon>Thalassiosirales</taxon>
        <taxon>Thalassiosiraceae</taxon>
        <taxon>Thalassiosira</taxon>
    </lineage>
</organism>
<dbReference type="Gene3D" id="1.10.10.10">
    <property type="entry name" value="Winged helix-like DNA-binding domain superfamily/Winged helix DNA-binding domain"/>
    <property type="match status" value="1"/>
</dbReference>
<feature type="region of interest" description="Disordered" evidence="5">
    <location>
        <begin position="92"/>
        <end position="147"/>
    </location>
</feature>
<reference evidence="7 8" key="1">
    <citation type="journal article" date="2004" name="Science">
        <title>The genome of the diatom Thalassiosira pseudonana: ecology, evolution, and metabolism.</title>
        <authorList>
            <person name="Armbrust E.V."/>
            <person name="Berges J.A."/>
            <person name="Bowler C."/>
            <person name="Green B.R."/>
            <person name="Martinez D."/>
            <person name="Putnam N.H."/>
            <person name="Zhou S."/>
            <person name="Allen A.E."/>
            <person name="Apt K.E."/>
            <person name="Bechner M."/>
            <person name="Brzezinski M.A."/>
            <person name="Chaal B.K."/>
            <person name="Chiovitti A."/>
            <person name="Davis A.K."/>
            <person name="Demarest M.S."/>
            <person name="Detter J.C."/>
            <person name="Glavina T."/>
            <person name="Goodstein D."/>
            <person name="Hadi M.Z."/>
            <person name="Hellsten U."/>
            <person name="Hildebrand M."/>
            <person name="Jenkins B.D."/>
            <person name="Jurka J."/>
            <person name="Kapitonov V.V."/>
            <person name="Kroger N."/>
            <person name="Lau W.W."/>
            <person name="Lane T.W."/>
            <person name="Larimer F.W."/>
            <person name="Lippmeier J.C."/>
            <person name="Lucas S."/>
            <person name="Medina M."/>
            <person name="Montsant A."/>
            <person name="Obornik M."/>
            <person name="Parker M.S."/>
            <person name="Palenik B."/>
            <person name="Pazour G.J."/>
            <person name="Richardson P.M."/>
            <person name="Rynearson T.A."/>
            <person name="Saito M.A."/>
            <person name="Schwartz D.C."/>
            <person name="Thamatrakoln K."/>
            <person name="Valentin K."/>
            <person name="Vardi A."/>
            <person name="Wilkerson F.P."/>
            <person name="Rokhsar D.S."/>
        </authorList>
    </citation>
    <scope>NUCLEOTIDE SEQUENCE [LARGE SCALE GENOMIC DNA]</scope>
    <source>
        <strain evidence="7 8">CCMP1335</strain>
    </source>
</reference>
<dbReference type="GO" id="GO:0003700">
    <property type="term" value="F:DNA-binding transcription factor activity"/>
    <property type="evidence" value="ECO:0007669"/>
    <property type="project" value="InterPro"/>
</dbReference>
<evidence type="ECO:0000313" key="7">
    <source>
        <dbReference type="EMBL" id="EED89837.1"/>
    </source>
</evidence>
<dbReference type="PANTHER" id="PTHR10015:SF206">
    <property type="entry name" value="HSF-TYPE DNA-BINDING DOMAIN-CONTAINING PROTEIN"/>
    <property type="match status" value="1"/>
</dbReference>
<dbReference type="InterPro" id="IPR036390">
    <property type="entry name" value="WH_DNA-bd_sf"/>
</dbReference>
<keyword evidence="3" id="KW-0539">Nucleus</keyword>
<reference evidence="7 8" key="2">
    <citation type="journal article" date="2008" name="Nature">
        <title>The Phaeodactylum genome reveals the evolutionary history of diatom genomes.</title>
        <authorList>
            <person name="Bowler C."/>
            <person name="Allen A.E."/>
            <person name="Badger J.H."/>
            <person name="Grimwood J."/>
            <person name="Jabbari K."/>
            <person name="Kuo A."/>
            <person name="Maheswari U."/>
            <person name="Martens C."/>
            <person name="Maumus F."/>
            <person name="Otillar R.P."/>
            <person name="Rayko E."/>
            <person name="Salamov A."/>
            <person name="Vandepoele K."/>
            <person name="Beszteri B."/>
            <person name="Gruber A."/>
            <person name="Heijde M."/>
            <person name="Katinka M."/>
            <person name="Mock T."/>
            <person name="Valentin K."/>
            <person name="Verret F."/>
            <person name="Berges J.A."/>
            <person name="Brownlee C."/>
            <person name="Cadoret J.P."/>
            <person name="Chiovitti A."/>
            <person name="Choi C.J."/>
            <person name="Coesel S."/>
            <person name="De Martino A."/>
            <person name="Detter J.C."/>
            <person name="Durkin C."/>
            <person name="Falciatore A."/>
            <person name="Fournet J."/>
            <person name="Haruta M."/>
            <person name="Huysman M.J."/>
            <person name="Jenkins B.D."/>
            <person name="Jiroutova K."/>
            <person name="Jorgensen R.E."/>
            <person name="Joubert Y."/>
            <person name="Kaplan A."/>
            <person name="Kroger N."/>
            <person name="Kroth P.G."/>
            <person name="La Roche J."/>
            <person name="Lindquist E."/>
            <person name="Lommer M."/>
            <person name="Martin-Jezequel V."/>
            <person name="Lopez P.J."/>
            <person name="Lucas S."/>
            <person name="Mangogna M."/>
            <person name="McGinnis K."/>
            <person name="Medlin L.K."/>
            <person name="Montsant A."/>
            <person name="Oudot-Le Secq M.P."/>
            <person name="Napoli C."/>
            <person name="Obornik M."/>
            <person name="Parker M.S."/>
            <person name="Petit J.L."/>
            <person name="Porcel B.M."/>
            <person name="Poulsen N."/>
            <person name="Robison M."/>
            <person name="Rychlewski L."/>
            <person name="Rynearson T.A."/>
            <person name="Schmutz J."/>
            <person name="Shapiro H."/>
            <person name="Siaut M."/>
            <person name="Stanley M."/>
            <person name="Sussman M.R."/>
            <person name="Taylor A.R."/>
            <person name="Vardi A."/>
            <person name="von Dassow P."/>
            <person name="Vyverman W."/>
            <person name="Willis A."/>
            <person name="Wyrwicz L.S."/>
            <person name="Rokhsar D.S."/>
            <person name="Weissenbach J."/>
            <person name="Armbrust E.V."/>
            <person name="Green B.R."/>
            <person name="Van de Peer Y."/>
            <person name="Grigoriev I.V."/>
        </authorList>
    </citation>
    <scope>NUCLEOTIDE SEQUENCE [LARGE SCALE GENOMIC DNA]</scope>
    <source>
        <strain evidence="7 8">CCMP1335</strain>
    </source>
</reference>
<dbReference type="FunFam" id="1.10.10.10:FF:001147">
    <property type="entry name" value="Predicted protein"/>
    <property type="match status" value="1"/>
</dbReference>
<dbReference type="SMART" id="SM00415">
    <property type="entry name" value="HSF"/>
    <property type="match status" value="1"/>
</dbReference>
<evidence type="ECO:0000256" key="2">
    <source>
        <dbReference type="ARBA" id="ARBA00023125"/>
    </source>
</evidence>
<protein>
    <recommendedName>
        <fullName evidence="6">HSF-type DNA-binding domain-containing protein</fullName>
    </recommendedName>
</protein>
<dbReference type="HOGENOM" id="CLU_766164_0_0_1"/>
<keyword evidence="2" id="KW-0238">DNA-binding</keyword>
<evidence type="ECO:0000256" key="1">
    <source>
        <dbReference type="ARBA" id="ARBA00004123"/>
    </source>
</evidence>
<dbReference type="RefSeq" id="XP_002292641.1">
    <property type="nucleotide sequence ID" value="XM_002292605.1"/>
</dbReference>
<gene>
    <name evidence="7" type="ORF">THAPSDRAFT_269503</name>
</gene>
<comment type="subcellular location">
    <subcellularLocation>
        <location evidence="1">Nucleus</location>
    </subcellularLocation>
</comment>
<dbReference type="PANTHER" id="PTHR10015">
    <property type="entry name" value="HEAT SHOCK TRANSCRIPTION FACTOR"/>
    <property type="match status" value="1"/>
</dbReference>
<comment type="similarity">
    <text evidence="4">Belongs to the HSF family.</text>
</comment>
<dbReference type="GO" id="GO:0043565">
    <property type="term" value="F:sequence-specific DNA binding"/>
    <property type="evidence" value="ECO:0007669"/>
    <property type="project" value="InterPro"/>
</dbReference>
<evidence type="ECO:0000256" key="4">
    <source>
        <dbReference type="RuleBase" id="RU004020"/>
    </source>
</evidence>
<dbReference type="InParanoid" id="B8C9E0"/>
<dbReference type="InterPro" id="IPR036388">
    <property type="entry name" value="WH-like_DNA-bd_sf"/>
</dbReference>
<dbReference type="Proteomes" id="UP000001449">
    <property type="component" value="Chromosome 10"/>
</dbReference>
<name>B8C9E0_THAPS</name>
<dbReference type="PaxDb" id="35128-Thaps269503"/>
<dbReference type="SUPFAM" id="SSF46785">
    <property type="entry name" value="Winged helix' DNA-binding domain"/>
    <property type="match status" value="1"/>
</dbReference>
<feature type="domain" description="HSF-type DNA-binding" evidence="6">
    <location>
        <begin position="172"/>
        <end position="268"/>
    </location>
</feature>
<dbReference type="Pfam" id="PF00447">
    <property type="entry name" value="HSF_DNA-bind"/>
    <property type="match status" value="1"/>
</dbReference>